<organism evidence="1 2">
    <name type="scientific">Rhizophagus irregularis</name>
    <dbReference type="NCBI Taxonomy" id="588596"/>
    <lineage>
        <taxon>Eukaryota</taxon>
        <taxon>Fungi</taxon>
        <taxon>Fungi incertae sedis</taxon>
        <taxon>Mucoromycota</taxon>
        <taxon>Glomeromycotina</taxon>
        <taxon>Glomeromycetes</taxon>
        <taxon>Glomerales</taxon>
        <taxon>Glomeraceae</taxon>
        <taxon>Rhizophagus</taxon>
    </lineage>
</organism>
<name>A0A2I1F0F7_9GLOM</name>
<dbReference type="EMBL" id="LLXL01001372">
    <property type="protein sequence ID" value="PKK64821.1"/>
    <property type="molecule type" value="Genomic_DNA"/>
</dbReference>
<dbReference type="AlphaFoldDB" id="A0A2I1F0F7"/>
<protein>
    <submittedName>
        <fullName evidence="1">Uncharacterized protein</fullName>
    </submittedName>
</protein>
<proteinExistence type="predicted"/>
<reference evidence="1 2" key="1">
    <citation type="submission" date="2016-04" db="EMBL/GenBank/DDBJ databases">
        <title>Genome analyses suggest a sexual origin of heterokaryosis in a supposedly ancient asexual fungus.</title>
        <authorList>
            <person name="Ropars J."/>
            <person name="Sedzielewska K."/>
            <person name="Noel J."/>
            <person name="Charron P."/>
            <person name="Farinelli L."/>
            <person name="Marton T."/>
            <person name="Kruger M."/>
            <person name="Pelin A."/>
            <person name="Brachmann A."/>
            <person name="Corradi N."/>
        </authorList>
    </citation>
    <scope>NUCLEOTIDE SEQUENCE [LARGE SCALE GENOMIC DNA]</scope>
    <source>
        <strain evidence="1 2">C2</strain>
    </source>
</reference>
<evidence type="ECO:0000313" key="2">
    <source>
        <dbReference type="Proteomes" id="UP000233469"/>
    </source>
</evidence>
<dbReference type="Proteomes" id="UP000233469">
    <property type="component" value="Unassembled WGS sequence"/>
</dbReference>
<gene>
    <name evidence="1" type="ORF">RhiirC2_756054</name>
</gene>
<comment type="caution">
    <text evidence="1">The sequence shown here is derived from an EMBL/GenBank/DDBJ whole genome shotgun (WGS) entry which is preliminary data.</text>
</comment>
<feature type="non-terminal residue" evidence="1">
    <location>
        <position position="1"/>
    </location>
</feature>
<reference evidence="1 2" key="2">
    <citation type="submission" date="2017-10" db="EMBL/GenBank/DDBJ databases">
        <title>Extensive intraspecific genome diversity in a model arbuscular mycorrhizal fungus.</title>
        <authorList>
            <person name="Chen E.C.H."/>
            <person name="Morin E."/>
            <person name="Baudet D."/>
            <person name="Noel J."/>
            <person name="Ndikumana S."/>
            <person name="Charron P."/>
            <person name="St-Onge C."/>
            <person name="Giorgi J."/>
            <person name="Grigoriev I.V."/>
            <person name="Roux C."/>
            <person name="Martin F.M."/>
            <person name="Corradi N."/>
        </authorList>
    </citation>
    <scope>NUCLEOTIDE SEQUENCE [LARGE SCALE GENOMIC DNA]</scope>
    <source>
        <strain evidence="1 2">C2</strain>
    </source>
</reference>
<dbReference type="VEuPathDB" id="FungiDB:RhiirA1_426610"/>
<feature type="non-terminal residue" evidence="1">
    <location>
        <position position="136"/>
    </location>
</feature>
<accession>A0A2I1F0F7</accession>
<sequence length="136" mass="16162">LKQSLNYLTIKITDWKNYIEYNSIVLQNLGQILPFKLEYLDLCLHIKLSDFEVFLKNSQDTFIKKLLIKNLEGQDILSCIKKYIMKKKRVKYLAIIDSFESTSDYGNYDYKELVSLKDEVEEFKLYDIKVQSHKSS</sequence>
<evidence type="ECO:0000313" key="1">
    <source>
        <dbReference type="EMBL" id="PKK64821.1"/>
    </source>
</evidence>